<gene>
    <name evidence="5" type="ORF">QGN29_06970</name>
</gene>
<dbReference type="RefSeq" id="WP_310799978.1">
    <property type="nucleotide sequence ID" value="NZ_CP123872.1"/>
</dbReference>
<comment type="similarity">
    <text evidence="1">Belongs to the carbohydrate kinase PfkB family.</text>
</comment>
<protein>
    <submittedName>
        <fullName evidence="5">Adenosine kinase</fullName>
    </submittedName>
</protein>
<dbReference type="PROSITE" id="PS00584">
    <property type="entry name" value="PFKB_KINASES_2"/>
    <property type="match status" value="1"/>
</dbReference>
<dbReference type="InterPro" id="IPR029056">
    <property type="entry name" value="Ribokinase-like"/>
</dbReference>
<dbReference type="PANTHER" id="PTHR43320:SF3">
    <property type="entry name" value="CARBOHYDRATE KINASE PFKB DOMAIN-CONTAINING PROTEIN"/>
    <property type="match status" value="1"/>
</dbReference>
<evidence type="ECO:0000259" key="4">
    <source>
        <dbReference type="Pfam" id="PF00294"/>
    </source>
</evidence>
<dbReference type="Gene3D" id="3.40.1190.20">
    <property type="match status" value="1"/>
</dbReference>
<dbReference type="InterPro" id="IPR002173">
    <property type="entry name" value="Carboh/pur_kinase_PfkB_CS"/>
</dbReference>
<keyword evidence="3 5" id="KW-0418">Kinase</keyword>
<evidence type="ECO:0000313" key="6">
    <source>
        <dbReference type="Proteomes" id="UP001268683"/>
    </source>
</evidence>
<sequence length="327" mass="34546">MTTSPKLITIGNAIVDVLAKVEDSFLATFSMDKGAMLLVDQDQSTNIYDAMPPAIERSGGSAGNTAAGVAMLGGSVGYIGKVFDDQLGKIFRHDIGAVGVDFPTPAATEGESTANCMVLITPDAQRTMNTYLGACGGLSVDDIDEAYIAGAEIIYVEGYLWDRPDAKEAVLKAFKIAKASKTKVALSLSDSFCVDRFRDEFMQLIEEYVDILFANEDEIKSLYEIEDFSRAASLARGSVEIAALTRGDKGSTIIAEGQTFAIPAEPTSVEDTTGAGDLYAAGFLYGLQQGYGAATCARIGGICAAEVISHVGPRPEVDLKDLIVGLT</sequence>
<evidence type="ECO:0000256" key="3">
    <source>
        <dbReference type="ARBA" id="ARBA00022777"/>
    </source>
</evidence>
<dbReference type="PANTHER" id="PTHR43320">
    <property type="entry name" value="SUGAR KINASE"/>
    <property type="match status" value="1"/>
</dbReference>
<name>A0AA52EKE4_9PROT</name>
<accession>A0AA52EKE4</accession>
<dbReference type="Proteomes" id="UP001268683">
    <property type="component" value="Chromosome"/>
</dbReference>
<dbReference type="InterPro" id="IPR011611">
    <property type="entry name" value="PfkB_dom"/>
</dbReference>
<proteinExistence type="inferred from homology"/>
<dbReference type="EMBL" id="CP123872">
    <property type="protein sequence ID" value="WND04114.1"/>
    <property type="molecule type" value="Genomic_DNA"/>
</dbReference>
<dbReference type="GO" id="GO:0016301">
    <property type="term" value="F:kinase activity"/>
    <property type="evidence" value="ECO:0007669"/>
    <property type="project" value="UniProtKB-KW"/>
</dbReference>
<keyword evidence="6" id="KW-1185">Reference proteome</keyword>
<dbReference type="KEGG" id="tmk:QGN29_06970"/>
<organism evidence="5 6">
    <name type="scientific">Temperatibacter marinus</name>
    <dbReference type="NCBI Taxonomy" id="1456591"/>
    <lineage>
        <taxon>Bacteria</taxon>
        <taxon>Pseudomonadati</taxon>
        <taxon>Pseudomonadota</taxon>
        <taxon>Alphaproteobacteria</taxon>
        <taxon>Kordiimonadales</taxon>
        <taxon>Temperatibacteraceae</taxon>
        <taxon>Temperatibacter</taxon>
    </lineage>
</organism>
<reference evidence="5" key="1">
    <citation type="submission" date="2023-04" db="EMBL/GenBank/DDBJ databases">
        <title>Complete genome sequence of Temperatibacter marinus.</title>
        <authorList>
            <person name="Rong J.-C."/>
            <person name="Yi M.-L."/>
            <person name="Zhao Q."/>
        </authorList>
    </citation>
    <scope>NUCLEOTIDE SEQUENCE</scope>
    <source>
        <strain evidence="5">NBRC 110045</strain>
    </source>
</reference>
<dbReference type="CDD" id="cd01168">
    <property type="entry name" value="adenosine_kinase"/>
    <property type="match status" value="1"/>
</dbReference>
<dbReference type="SUPFAM" id="SSF53613">
    <property type="entry name" value="Ribokinase-like"/>
    <property type="match status" value="1"/>
</dbReference>
<dbReference type="AlphaFoldDB" id="A0AA52EKE4"/>
<keyword evidence="2" id="KW-0808">Transferase</keyword>
<dbReference type="Gene3D" id="3.30.1110.10">
    <property type="match status" value="1"/>
</dbReference>
<dbReference type="Pfam" id="PF00294">
    <property type="entry name" value="PfkB"/>
    <property type="match status" value="1"/>
</dbReference>
<evidence type="ECO:0000256" key="2">
    <source>
        <dbReference type="ARBA" id="ARBA00022679"/>
    </source>
</evidence>
<evidence type="ECO:0000313" key="5">
    <source>
        <dbReference type="EMBL" id="WND04114.1"/>
    </source>
</evidence>
<feature type="domain" description="Carbohydrate kinase PfkB" evidence="4">
    <location>
        <begin position="57"/>
        <end position="314"/>
    </location>
</feature>
<dbReference type="InterPro" id="IPR052700">
    <property type="entry name" value="Carb_kinase_PfkB-like"/>
</dbReference>
<evidence type="ECO:0000256" key="1">
    <source>
        <dbReference type="ARBA" id="ARBA00010688"/>
    </source>
</evidence>